<feature type="region of interest" description="Disordered" evidence="1">
    <location>
        <begin position="64"/>
        <end position="97"/>
    </location>
</feature>
<dbReference type="EMBL" id="JAVRRF010000004">
    <property type="protein sequence ID" value="KAK5066450.1"/>
    <property type="molecule type" value="Genomic_DNA"/>
</dbReference>
<gene>
    <name evidence="2" type="ORF">LTR69_002970</name>
</gene>
<protein>
    <submittedName>
        <fullName evidence="2">Uncharacterized protein</fullName>
    </submittedName>
</protein>
<evidence type="ECO:0000313" key="2">
    <source>
        <dbReference type="EMBL" id="KAK5066450.1"/>
    </source>
</evidence>
<organism evidence="2 3">
    <name type="scientific">Exophiala sideris</name>
    <dbReference type="NCBI Taxonomy" id="1016849"/>
    <lineage>
        <taxon>Eukaryota</taxon>
        <taxon>Fungi</taxon>
        <taxon>Dikarya</taxon>
        <taxon>Ascomycota</taxon>
        <taxon>Pezizomycotina</taxon>
        <taxon>Eurotiomycetes</taxon>
        <taxon>Chaetothyriomycetidae</taxon>
        <taxon>Chaetothyriales</taxon>
        <taxon>Herpotrichiellaceae</taxon>
        <taxon>Exophiala</taxon>
    </lineage>
</organism>
<proteinExistence type="predicted"/>
<evidence type="ECO:0000313" key="3">
    <source>
        <dbReference type="Proteomes" id="UP001345691"/>
    </source>
</evidence>
<reference evidence="2 3" key="1">
    <citation type="submission" date="2023-08" db="EMBL/GenBank/DDBJ databases">
        <title>Black Yeasts Isolated from many extreme environments.</title>
        <authorList>
            <person name="Coleine C."/>
            <person name="Stajich J.E."/>
            <person name="Selbmann L."/>
        </authorList>
    </citation>
    <scope>NUCLEOTIDE SEQUENCE [LARGE SCALE GENOMIC DNA]</scope>
    <source>
        <strain evidence="2 3">CCFEE 6328</strain>
    </source>
</reference>
<name>A0ABR0JL59_9EURO</name>
<dbReference type="Proteomes" id="UP001345691">
    <property type="component" value="Unassembled WGS sequence"/>
</dbReference>
<keyword evidence="3" id="KW-1185">Reference proteome</keyword>
<feature type="compositionally biased region" description="Polar residues" evidence="1">
    <location>
        <begin position="85"/>
        <end position="97"/>
    </location>
</feature>
<evidence type="ECO:0000256" key="1">
    <source>
        <dbReference type="SAM" id="MobiDB-lite"/>
    </source>
</evidence>
<comment type="caution">
    <text evidence="2">The sequence shown here is derived from an EMBL/GenBank/DDBJ whole genome shotgun (WGS) entry which is preliminary data.</text>
</comment>
<accession>A0ABR0JL59</accession>
<sequence length="376" mass="40720">MPMTEREQMTTRGHILALPVARVMGAQMYFGATKENAVSTKQNLRVSVDGPSVANRSTEGFSSLSYSLDDSQRAPHQAEGAPVSSIHNNGATNESSGLNNPLSALDEVATTAYSHKQPSQAPGSTLRAAMAALQKAGVRDEVLSQPLQNPISRSQAFTQMDFNPPTDFGEGVDPDGTLPIHEVAVGSPVPTTLVSSATGALPDHTLDFSNFQLDDVGFLEDTFLCQFTYNPSGLTIPSTPAALALDITNSLDDGDSFVQLNTKVFTSENSSRVNSHSALQVTHDEHRLFLATLAAEDANSDLCRFQRPSVSRMQRCLIAYFRHFDPHAPFIHYASFSVAKTHRSWLPMLKLNLSMADFRCSSVSADDARGWCNALI</sequence>